<feature type="non-terminal residue" evidence="3">
    <location>
        <position position="28"/>
    </location>
</feature>
<organism evidence="3 4">
    <name type="scientific">Rotaria magnacalcarata</name>
    <dbReference type="NCBI Taxonomy" id="392030"/>
    <lineage>
        <taxon>Eukaryota</taxon>
        <taxon>Metazoa</taxon>
        <taxon>Spiralia</taxon>
        <taxon>Gnathifera</taxon>
        <taxon>Rotifera</taxon>
        <taxon>Eurotatoria</taxon>
        <taxon>Bdelloidea</taxon>
        <taxon>Philodinida</taxon>
        <taxon>Philodinidae</taxon>
        <taxon>Rotaria</taxon>
    </lineage>
</organism>
<gene>
    <name evidence="2" type="ORF">BYL167_LOCUS46166</name>
    <name evidence="3" type="ORF">GIL414_LOCUS47062</name>
</gene>
<evidence type="ECO:0000256" key="1">
    <source>
        <dbReference type="SAM" id="MobiDB-lite"/>
    </source>
</evidence>
<dbReference type="Proteomes" id="UP000681967">
    <property type="component" value="Unassembled WGS sequence"/>
</dbReference>
<dbReference type="EMBL" id="CAJOBJ010149400">
    <property type="protein sequence ID" value="CAF4798708.1"/>
    <property type="molecule type" value="Genomic_DNA"/>
</dbReference>
<feature type="compositionally biased region" description="Basic residues" evidence="1">
    <location>
        <begin position="1"/>
        <end position="10"/>
    </location>
</feature>
<proteinExistence type="predicted"/>
<reference evidence="3" key="1">
    <citation type="submission" date="2021-02" db="EMBL/GenBank/DDBJ databases">
        <authorList>
            <person name="Nowell W R."/>
        </authorList>
    </citation>
    <scope>NUCLEOTIDE SEQUENCE</scope>
</reference>
<dbReference type="Proteomes" id="UP000681720">
    <property type="component" value="Unassembled WGS sequence"/>
</dbReference>
<dbReference type="EMBL" id="CAJOBH010130058">
    <property type="protein sequence ID" value="CAF4752777.1"/>
    <property type="molecule type" value="Genomic_DNA"/>
</dbReference>
<sequence>PPDARPKRRIGGFGGTGGGPGCSPMAGG</sequence>
<dbReference type="AlphaFoldDB" id="A0A8S3BB13"/>
<name>A0A8S3BB13_9BILA</name>
<feature type="compositionally biased region" description="Gly residues" evidence="1">
    <location>
        <begin position="11"/>
        <end position="28"/>
    </location>
</feature>
<feature type="region of interest" description="Disordered" evidence="1">
    <location>
        <begin position="1"/>
        <end position="28"/>
    </location>
</feature>
<evidence type="ECO:0000313" key="2">
    <source>
        <dbReference type="EMBL" id="CAF4752777.1"/>
    </source>
</evidence>
<comment type="caution">
    <text evidence="3">The sequence shown here is derived from an EMBL/GenBank/DDBJ whole genome shotgun (WGS) entry which is preliminary data.</text>
</comment>
<protein>
    <submittedName>
        <fullName evidence="3">Uncharacterized protein</fullName>
    </submittedName>
</protein>
<evidence type="ECO:0000313" key="4">
    <source>
        <dbReference type="Proteomes" id="UP000681720"/>
    </source>
</evidence>
<evidence type="ECO:0000313" key="3">
    <source>
        <dbReference type="EMBL" id="CAF4798708.1"/>
    </source>
</evidence>
<accession>A0A8S3BB13</accession>